<reference evidence="2" key="1">
    <citation type="submission" date="2021-01" db="EMBL/GenBank/DDBJ databases">
        <authorList>
            <person name="Corre E."/>
            <person name="Pelletier E."/>
            <person name="Niang G."/>
            <person name="Scheremetjew M."/>
            <person name="Finn R."/>
            <person name="Kale V."/>
            <person name="Holt S."/>
            <person name="Cochrane G."/>
            <person name="Meng A."/>
            <person name="Brown T."/>
            <person name="Cohen L."/>
        </authorList>
    </citation>
    <scope>NUCLEOTIDE SEQUENCE</scope>
    <source>
        <strain evidence="2">CCAP 1951/1</strain>
    </source>
</reference>
<sequence>MPSPVRGGRKPTAAQMSEAVAQLQALIAANTELDPAARKEVAEQIDAVRELIDAPPVALSSGGLDELNAMNEADGAGPAGPDGTDPTIEAGFEPEERERLERQWMHLCWLARRDMCEEEMLVITEKTFRRLAHCYGLEPAQEEDAVRYWQYLVKCRQENQRIKSACDKSEAGSSKKPKERNAGDVVAASAQASQRSKALPSGIESGNYAPEVYSPTAALWAKKPEEKAASLRAGTHKAKSVSGKSASKSPRRDSDAGSLASPTSAAARRAGRLNGTDKVEGEAKTDTGDKTKGKGYGPGWRNPKGWSSRW</sequence>
<protein>
    <submittedName>
        <fullName evidence="2">Uncharacterized protein</fullName>
    </submittedName>
</protein>
<feature type="region of interest" description="Disordered" evidence="1">
    <location>
        <begin position="163"/>
        <end position="207"/>
    </location>
</feature>
<organism evidence="2">
    <name type="scientific">Neobodo designis</name>
    <name type="common">Flagellated protozoan</name>
    <name type="synonym">Bodo designis</name>
    <dbReference type="NCBI Taxonomy" id="312471"/>
    <lineage>
        <taxon>Eukaryota</taxon>
        <taxon>Discoba</taxon>
        <taxon>Euglenozoa</taxon>
        <taxon>Kinetoplastea</taxon>
        <taxon>Metakinetoplastina</taxon>
        <taxon>Neobodonida</taxon>
        <taxon>Neobodo</taxon>
    </lineage>
</organism>
<evidence type="ECO:0000256" key="1">
    <source>
        <dbReference type="SAM" id="MobiDB-lite"/>
    </source>
</evidence>
<feature type="region of interest" description="Disordered" evidence="1">
    <location>
        <begin position="228"/>
        <end position="310"/>
    </location>
</feature>
<evidence type="ECO:0000313" key="2">
    <source>
        <dbReference type="EMBL" id="CAD9150679.1"/>
    </source>
</evidence>
<accession>A0A7S1QXK6</accession>
<feature type="compositionally biased region" description="Low complexity" evidence="1">
    <location>
        <begin position="185"/>
        <end position="194"/>
    </location>
</feature>
<gene>
    <name evidence="2" type="ORF">NDES1114_LOCUS32650</name>
</gene>
<dbReference type="AlphaFoldDB" id="A0A7S1QXK6"/>
<name>A0A7S1QXK6_NEODS</name>
<dbReference type="EMBL" id="HBGF01048868">
    <property type="protein sequence ID" value="CAD9150679.1"/>
    <property type="molecule type" value="Transcribed_RNA"/>
</dbReference>
<proteinExistence type="predicted"/>
<feature type="compositionally biased region" description="Basic and acidic residues" evidence="1">
    <location>
        <begin position="275"/>
        <end position="292"/>
    </location>
</feature>